<dbReference type="EMBL" id="LNQE01000430">
    <property type="protein sequence ID" value="KUG26616.1"/>
    <property type="molecule type" value="Genomic_DNA"/>
</dbReference>
<dbReference type="CDD" id="cd03789">
    <property type="entry name" value="GT9_LPS_heptosyltransferase"/>
    <property type="match status" value="1"/>
</dbReference>
<protein>
    <submittedName>
        <fullName evidence="3">Adp-heptose--lipooligosaccharide heptosyltransferase ii</fullName>
    </submittedName>
</protein>
<name>A0A0W8G0C3_9ZZZZ</name>
<dbReference type="PANTHER" id="PTHR30160:SF1">
    <property type="entry name" value="LIPOPOLYSACCHARIDE 1,2-N-ACETYLGLUCOSAMINETRANSFERASE-RELATED"/>
    <property type="match status" value="1"/>
</dbReference>
<evidence type="ECO:0000256" key="2">
    <source>
        <dbReference type="ARBA" id="ARBA00022679"/>
    </source>
</evidence>
<sequence>MKILVIQTAFPGDAILTLPLIQEIKNFFSSAQIDVVCIPSTSIIFKASHYVSEVIEFDKRNKHKGFSGLIKFASYIKSKKYDKIYSPHRSARSAVLTFLSKPKESYSFDKSALSFLYKNKNKYKSDWHEVRRNLSLLDENYTDESWKILPQLSLSAETTEFVDKKIKGVDQKKMIVLAPGSVWATKRYPINYFKVISEELIKNGYQIVIIGGKEDKQLTDEISVGNKEIINLCGELNFIESIYLLTKSILLISNDSAPTHLAMCADIPVLTIYCSTVPKFGFYPYNKSSRVISYDKLDCKPCGIHGFQKCPEKHFNCGLYLKPEKVLEEVNTILMQRYSLHN</sequence>
<accession>A0A0W8G0C3</accession>
<dbReference type="AlphaFoldDB" id="A0A0W8G0C3"/>
<organism evidence="3">
    <name type="scientific">hydrocarbon metagenome</name>
    <dbReference type="NCBI Taxonomy" id="938273"/>
    <lineage>
        <taxon>unclassified sequences</taxon>
        <taxon>metagenomes</taxon>
        <taxon>ecological metagenomes</taxon>
    </lineage>
</organism>
<keyword evidence="2 3" id="KW-0808">Transferase</keyword>
<dbReference type="GO" id="GO:0005829">
    <property type="term" value="C:cytosol"/>
    <property type="evidence" value="ECO:0007669"/>
    <property type="project" value="TreeGrafter"/>
</dbReference>
<dbReference type="GO" id="GO:0009244">
    <property type="term" value="P:lipopolysaccharide core region biosynthetic process"/>
    <property type="evidence" value="ECO:0007669"/>
    <property type="project" value="TreeGrafter"/>
</dbReference>
<reference evidence="3" key="1">
    <citation type="journal article" date="2015" name="Proc. Natl. Acad. Sci. U.S.A.">
        <title>Networks of energetic and metabolic interactions define dynamics in microbial communities.</title>
        <authorList>
            <person name="Embree M."/>
            <person name="Liu J.K."/>
            <person name="Al-Bassam M.M."/>
            <person name="Zengler K."/>
        </authorList>
    </citation>
    <scope>NUCLEOTIDE SEQUENCE</scope>
</reference>
<dbReference type="PANTHER" id="PTHR30160">
    <property type="entry name" value="TETRAACYLDISACCHARIDE 4'-KINASE-RELATED"/>
    <property type="match status" value="1"/>
</dbReference>
<dbReference type="GO" id="GO:0008713">
    <property type="term" value="F:ADP-heptose-lipopolysaccharide heptosyltransferase activity"/>
    <property type="evidence" value="ECO:0007669"/>
    <property type="project" value="TreeGrafter"/>
</dbReference>
<proteinExistence type="predicted"/>
<comment type="caution">
    <text evidence="3">The sequence shown here is derived from an EMBL/GenBank/DDBJ whole genome shotgun (WGS) entry which is preliminary data.</text>
</comment>
<dbReference type="Gene3D" id="3.40.50.2000">
    <property type="entry name" value="Glycogen Phosphorylase B"/>
    <property type="match status" value="2"/>
</dbReference>
<dbReference type="InterPro" id="IPR002201">
    <property type="entry name" value="Glyco_trans_9"/>
</dbReference>
<dbReference type="InterPro" id="IPR051199">
    <property type="entry name" value="LPS_LOS_Heptosyltrfase"/>
</dbReference>
<evidence type="ECO:0000313" key="3">
    <source>
        <dbReference type="EMBL" id="KUG26616.1"/>
    </source>
</evidence>
<keyword evidence="1" id="KW-0328">Glycosyltransferase</keyword>
<gene>
    <name evidence="3" type="ORF">ASZ90_003528</name>
</gene>
<dbReference type="SUPFAM" id="SSF53756">
    <property type="entry name" value="UDP-Glycosyltransferase/glycogen phosphorylase"/>
    <property type="match status" value="1"/>
</dbReference>
<dbReference type="Pfam" id="PF01075">
    <property type="entry name" value="Glyco_transf_9"/>
    <property type="match status" value="1"/>
</dbReference>
<evidence type="ECO:0000256" key="1">
    <source>
        <dbReference type="ARBA" id="ARBA00022676"/>
    </source>
</evidence>